<comment type="caution">
    <text evidence="1">The sequence shown here is derived from an EMBL/GenBank/DDBJ whole genome shotgun (WGS) entry which is preliminary data.</text>
</comment>
<dbReference type="EMBL" id="JAVDQZ010000005">
    <property type="protein sequence ID" value="MDR6427563.1"/>
    <property type="molecule type" value="Genomic_DNA"/>
</dbReference>
<dbReference type="RefSeq" id="WP_209536289.1">
    <property type="nucleotide sequence ID" value="NZ_JAUSRU010000004.1"/>
</dbReference>
<proteinExistence type="predicted"/>
<gene>
    <name evidence="1" type="ORF">J2738_003718</name>
</gene>
<accession>A0AAE4BY67</accession>
<organism evidence="1 2">
    <name type="scientific">Variovorax paradoxus</name>
    <dbReference type="NCBI Taxonomy" id="34073"/>
    <lineage>
        <taxon>Bacteria</taxon>
        <taxon>Pseudomonadati</taxon>
        <taxon>Pseudomonadota</taxon>
        <taxon>Betaproteobacteria</taxon>
        <taxon>Burkholderiales</taxon>
        <taxon>Comamonadaceae</taxon>
        <taxon>Variovorax</taxon>
    </lineage>
</organism>
<dbReference type="Proteomes" id="UP001184828">
    <property type="component" value="Unassembled WGS sequence"/>
</dbReference>
<reference evidence="1" key="1">
    <citation type="submission" date="2023-07" db="EMBL/GenBank/DDBJ databases">
        <title>Sorghum-associated microbial communities from plants grown in Nebraska, USA.</title>
        <authorList>
            <person name="Schachtman D."/>
        </authorList>
    </citation>
    <scope>NUCLEOTIDE SEQUENCE</scope>
    <source>
        <strain evidence="1">DS2114</strain>
    </source>
</reference>
<evidence type="ECO:0000313" key="1">
    <source>
        <dbReference type="EMBL" id="MDR6427563.1"/>
    </source>
</evidence>
<evidence type="ECO:0000313" key="2">
    <source>
        <dbReference type="Proteomes" id="UP001184828"/>
    </source>
</evidence>
<dbReference type="AlphaFoldDB" id="A0AAE4BY67"/>
<protein>
    <submittedName>
        <fullName evidence="1">Uncharacterized protein</fullName>
    </submittedName>
</protein>
<sequence>MFASIAVRWTAVAVPDCGAKFRDTVGEIDLHLAQLVAGLDDVQFGGEGSELPLGVALREISIAIDIRLADWATYYCWIPTELGTKFRLICAQRLPCHPSPTSSPSSI</sequence>
<name>A0AAE4BY67_VARPD</name>